<feature type="transmembrane region" description="Helical" evidence="2">
    <location>
        <begin position="379"/>
        <end position="399"/>
    </location>
</feature>
<evidence type="ECO:0000313" key="3">
    <source>
        <dbReference type="EMBL" id="NEW69999.1"/>
    </source>
</evidence>
<feature type="region of interest" description="Disordered" evidence="1">
    <location>
        <begin position="596"/>
        <end position="618"/>
    </location>
</feature>
<proteinExistence type="predicted"/>
<dbReference type="Proteomes" id="UP000476310">
    <property type="component" value="Unassembled WGS sequence"/>
</dbReference>
<feature type="compositionally biased region" description="Pro residues" evidence="1">
    <location>
        <begin position="596"/>
        <end position="611"/>
    </location>
</feature>
<evidence type="ECO:0000256" key="1">
    <source>
        <dbReference type="SAM" id="MobiDB-lite"/>
    </source>
</evidence>
<feature type="transmembrane region" description="Helical" evidence="2">
    <location>
        <begin position="432"/>
        <end position="454"/>
    </location>
</feature>
<organism evidence="3 4">
    <name type="scientific">Streptomyces rhizosphaericus</name>
    <dbReference type="NCBI Taxonomy" id="114699"/>
    <lineage>
        <taxon>Bacteria</taxon>
        <taxon>Bacillati</taxon>
        <taxon>Actinomycetota</taxon>
        <taxon>Actinomycetes</taxon>
        <taxon>Kitasatosporales</taxon>
        <taxon>Streptomycetaceae</taxon>
        <taxon>Streptomyces</taxon>
        <taxon>Streptomyces violaceusniger group</taxon>
    </lineage>
</organism>
<protein>
    <submittedName>
        <fullName evidence="3">Uncharacterized protein</fullName>
    </submittedName>
</protein>
<dbReference type="RefSeq" id="WP_164424537.1">
    <property type="nucleotide sequence ID" value="NZ_JAAIKT010000004.1"/>
</dbReference>
<feature type="transmembrane region" description="Helical" evidence="2">
    <location>
        <begin position="567"/>
        <end position="589"/>
    </location>
</feature>
<accession>A0A6G4ABD4</accession>
<dbReference type="AlphaFoldDB" id="A0A6G4ABD4"/>
<keyword evidence="4" id="KW-1185">Reference proteome</keyword>
<feature type="transmembrane region" description="Helical" evidence="2">
    <location>
        <begin position="536"/>
        <end position="555"/>
    </location>
</feature>
<comment type="caution">
    <text evidence="3">The sequence shown here is derived from an EMBL/GenBank/DDBJ whole genome shotgun (WGS) entry which is preliminary data.</text>
</comment>
<keyword evidence="2" id="KW-1133">Transmembrane helix</keyword>
<feature type="transmembrane region" description="Helical" evidence="2">
    <location>
        <begin position="505"/>
        <end position="524"/>
    </location>
</feature>
<sequence>MGRAGPSAARLSAFIFLLGFLLGFLPVTPARADDSARLEATPRRAAEGSYGVLSVSHAPEACGRGGDAFLAPASVRLLWEGVSSGSSGTRDTWPSYRVSGDSFLVGFQYPNVSDGDRGGSHTVVVECRSADGKSWTRAGTTTLDLERLGQDAPSYHFGGGPGIQIGEGAGSEAERRRTIRVENAAHECPGGQVRLDGRALATTLTSEGGLGYVTAEFTVPANTRQGRHQIALDCPRGTLISYPIAVSRTAVPADAAPPAANTSPVFSAIPKPSEVPWGLRSVATTLVVASALILLIGFPADIVNKTIEENRQELEGWFRPWVAWLRRRRARMGALRIGGRTLSALWASPRRQFCWFALAAALLTTLIDPAIGIRGDTMMLFFGLLVAFPVTTLVYAVVVESFARRFSAGVTGALSVLPLGLALAAFCTLLSVVAGFVPGYVFGLIAGYATADGARRRLSDADEGRSVLAGTLCLLAVALLAWVALERTHDGTWLPVRMLDAVLSAVFLLSVQTLVFGLIPLHMMDGRRLLAWSRPAWLGVYAVAVICFVHLLVLNRRDVLRRGTAPAFASTLALFIGFGALSLAFWAYFRYRPPQPAPADPPAPPAPPDPPAVTGSQP</sequence>
<dbReference type="EMBL" id="JAAIKT010000004">
    <property type="protein sequence ID" value="NEW69999.1"/>
    <property type="molecule type" value="Genomic_DNA"/>
</dbReference>
<reference evidence="3" key="1">
    <citation type="submission" date="2020-02" db="EMBL/GenBank/DDBJ databases">
        <title>A new Streptomyces sp. for controlling soil-borne diseases.</title>
        <authorList>
            <person name="Li X."/>
            <person name="Tian Y."/>
            <person name="Gao K."/>
        </authorList>
    </citation>
    <scope>NUCLEOTIDE SEQUENCE [LARGE SCALE GENOMIC DNA]</scope>
    <source>
        <strain evidence="3">0250</strain>
    </source>
</reference>
<keyword evidence="2" id="KW-0812">Transmembrane</keyword>
<feature type="transmembrane region" description="Helical" evidence="2">
    <location>
        <begin position="353"/>
        <end position="373"/>
    </location>
</feature>
<feature type="transmembrane region" description="Helical" evidence="2">
    <location>
        <begin position="466"/>
        <end position="485"/>
    </location>
</feature>
<gene>
    <name evidence="3" type="ORF">G4H13_06155</name>
</gene>
<dbReference type="NCBIfam" id="NF041501">
    <property type="entry name" value="cola_mem"/>
    <property type="match status" value="1"/>
</dbReference>
<feature type="transmembrane region" description="Helical" evidence="2">
    <location>
        <begin position="277"/>
        <end position="298"/>
    </location>
</feature>
<evidence type="ECO:0000313" key="4">
    <source>
        <dbReference type="Proteomes" id="UP000476310"/>
    </source>
</evidence>
<keyword evidence="2" id="KW-0472">Membrane</keyword>
<evidence type="ECO:0000256" key="2">
    <source>
        <dbReference type="SAM" id="Phobius"/>
    </source>
</evidence>
<name>A0A6G4ABD4_9ACTN</name>
<dbReference type="InterPro" id="IPR048104">
    <property type="entry name" value="Cola_memb_dom"/>
</dbReference>
<feature type="transmembrane region" description="Helical" evidence="2">
    <location>
        <begin position="406"/>
        <end position="426"/>
    </location>
</feature>